<evidence type="ECO:0000259" key="2">
    <source>
        <dbReference type="Pfam" id="PF20349"/>
    </source>
</evidence>
<dbReference type="Pfam" id="PF20349">
    <property type="entry name" value="DUF6644"/>
    <property type="match status" value="1"/>
</dbReference>
<name>A0A7W6CCG8_9SPHN</name>
<evidence type="ECO:0000313" key="4">
    <source>
        <dbReference type="Proteomes" id="UP000548867"/>
    </source>
</evidence>
<feature type="transmembrane region" description="Helical" evidence="1">
    <location>
        <begin position="28"/>
        <end position="48"/>
    </location>
</feature>
<keyword evidence="4" id="KW-1185">Reference proteome</keyword>
<feature type="transmembrane region" description="Helical" evidence="1">
    <location>
        <begin position="69"/>
        <end position="89"/>
    </location>
</feature>
<dbReference type="InterPro" id="IPR046586">
    <property type="entry name" value="DUF6644"/>
</dbReference>
<dbReference type="AlphaFoldDB" id="A0A7W6CCG8"/>
<keyword evidence="1" id="KW-1133">Transmembrane helix</keyword>
<feature type="domain" description="DUF6644" evidence="2">
    <location>
        <begin position="31"/>
        <end position="159"/>
    </location>
</feature>
<sequence>MSLLVDFAAWLGTTSLSALVIGHDWLVPAIQVVHILAVAGVLIASLHIHLRALNLLERDVAQEQVAARFLPILWGALGVLAITGLLLIASEPTRAMFRTIFWVKLVLASAASLGTWAQGPLALRFNTGGVAAAPAQRALAVATLLVWLAVIYAGRWIAYADAWAGAPA</sequence>
<dbReference type="RefSeq" id="WP_183623174.1">
    <property type="nucleotide sequence ID" value="NZ_JACIDX010000003.1"/>
</dbReference>
<protein>
    <recommendedName>
        <fullName evidence="2">DUF6644 domain-containing protein</fullName>
    </recommendedName>
</protein>
<gene>
    <name evidence="3" type="ORF">GGR38_000928</name>
</gene>
<proteinExistence type="predicted"/>
<comment type="caution">
    <text evidence="3">The sequence shown here is derived from an EMBL/GenBank/DDBJ whole genome shotgun (WGS) entry which is preliminary data.</text>
</comment>
<evidence type="ECO:0000313" key="3">
    <source>
        <dbReference type="EMBL" id="MBB3954001.1"/>
    </source>
</evidence>
<accession>A0A7W6CCG8</accession>
<reference evidence="3 4" key="1">
    <citation type="submission" date="2020-08" db="EMBL/GenBank/DDBJ databases">
        <title>Genomic Encyclopedia of Type Strains, Phase IV (KMG-IV): sequencing the most valuable type-strain genomes for metagenomic binning, comparative biology and taxonomic classification.</title>
        <authorList>
            <person name="Goeker M."/>
        </authorList>
    </citation>
    <scope>NUCLEOTIDE SEQUENCE [LARGE SCALE GENOMIC DNA]</scope>
    <source>
        <strain evidence="3 4">DSM 27057</strain>
    </source>
</reference>
<evidence type="ECO:0000256" key="1">
    <source>
        <dbReference type="SAM" id="Phobius"/>
    </source>
</evidence>
<feature type="transmembrane region" description="Helical" evidence="1">
    <location>
        <begin position="138"/>
        <end position="158"/>
    </location>
</feature>
<dbReference type="Proteomes" id="UP000548867">
    <property type="component" value="Unassembled WGS sequence"/>
</dbReference>
<feature type="transmembrane region" description="Helical" evidence="1">
    <location>
        <begin position="95"/>
        <end position="117"/>
    </location>
</feature>
<organism evidence="3 4">
    <name type="scientific">Novosphingobium sediminicola</name>
    <dbReference type="NCBI Taxonomy" id="563162"/>
    <lineage>
        <taxon>Bacteria</taxon>
        <taxon>Pseudomonadati</taxon>
        <taxon>Pseudomonadota</taxon>
        <taxon>Alphaproteobacteria</taxon>
        <taxon>Sphingomonadales</taxon>
        <taxon>Sphingomonadaceae</taxon>
        <taxon>Novosphingobium</taxon>
    </lineage>
</organism>
<keyword evidence="1" id="KW-0472">Membrane</keyword>
<keyword evidence="1" id="KW-0812">Transmembrane</keyword>
<dbReference type="EMBL" id="JACIDX010000003">
    <property type="protein sequence ID" value="MBB3954001.1"/>
    <property type="molecule type" value="Genomic_DNA"/>
</dbReference>